<name>A0ACB8BCT6_9AGAM</name>
<dbReference type="Proteomes" id="UP000790709">
    <property type="component" value="Unassembled WGS sequence"/>
</dbReference>
<evidence type="ECO:0000313" key="1">
    <source>
        <dbReference type="EMBL" id="KAH7922648.1"/>
    </source>
</evidence>
<evidence type="ECO:0000313" key="2">
    <source>
        <dbReference type="Proteomes" id="UP000790709"/>
    </source>
</evidence>
<gene>
    <name evidence="1" type="ORF">BV22DRAFT_642627</name>
</gene>
<keyword evidence="2" id="KW-1185">Reference proteome</keyword>
<dbReference type="EMBL" id="MU266477">
    <property type="protein sequence ID" value="KAH7922648.1"/>
    <property type="molecule type" value="Genomic_DNA"/>
</dbReference>
<sequence>MGKGGAVTIPLIVFIAVTSAASSELIVVPSLVSYEWIAPLFSCVVSYQAADITGCSVCRTYSRPQATGAEIAKVPHHSVCIWAAWMGCWTTIMGLLFL</sequence>
<organism evidence="1 2">
    <name type="scientific">Leucogyrophana mollusca</name>
    <dbReference type="NCBI Taxonomy" id="85980"/>
    <lineage>
        <taxon>Eukaryota</taxon>
        <taxon>Fungi</taxon>
        <taxon>Dikarya</taxon>
        <taxon>Basidiomycota</taxon>
        <taxon>Agaricomycotina</taxon>
        <taxon>Agaricomycetes</taxon>
        <taxon>Agaricomycetidae</taxon>
        <taxon>Boletales</taxon>
        <taxon>Boletales incertae sedis</taxon>
        <taxon>Leucogyrophana</taxon>
    </lineage>
</organism>
<protein>
    <submittedName>
        <fullName evidence="1">Uncharacterized protein</fullName>
    </submittedName>
</protein>
<accession>A0ACB8BCT6</accession>
<comment type="caution">
    <text evidence="1">The sequence shown here is derived from an EMBL/GenBank/DDBJ whole genome shotgun (WGS) entry which is preliminary data.</text>
</comment>
<proteinExistence type="predicted"/>
<reference evidence="1" key="1">
    <citation type="journal article" date="2021" name="New Phytol.">
        <title>Evolutionary innovations through gain and loss of genes in the ectomycorrhizal Boletales.</title>
        <authorList>
            <person name="Wu G."/>
            <person name="Miyauchi S."/>
            <person name="Morin E."/>
            <person name="Kuo A."/>
            <person name="Drula E."/>
            <person name="Varga T."/>
            <person name="Kohler A."/>
            <person name="Feng B."/>
            <person name="Cao Y."/>
            <person name="Lipzen A."/>
            <person name="Daum C."/>
            <person name="Hundley H."/>
            <person name="Pangilinan J."/>
            <person name="Johnson J."/>
            <person name="Barry K."/>
            <person name="LaButti K."/>
            <person name="Ng V."/>
            <person name="Ahrendt S."/>
            <person name="Min B."/>
            <person name="Choi I.G."/>
            <person name="Park H."/>
            <person name="Plett J.M."/>
            <person name="Magnuson J."/>
            <person name="Spatafora J.W."/>
            <person name="Nagy L.G."/>
            <person name="Henrissat B."/>
            <person name="Grigoriev I.V."/>
            <person name="Yang Z.L."/>
            <person name="Xu J."/>
            <person name="Martin F.M."/>
        </authorList>
    </citation>
    <scope>NUCLEOTIDE SEQUENCE</scope>
    <source>
        <strain evidence="1">KUC20120723A-06</strain>
    </source>
</reference>